<protein>
    <submittedName>
        <fullName evidence="1">Uncharacterized protein</fullName>
    </submittedName>
</protein>
<reference evidence="1 2" key="1">
    <citation type="submission" date="2019-07" db="EMBL/GenBank/DDBJ databases">
        <title>Whole genome shotgun sequence of Myxococcus virescens NBRC 100334.</title>
        <authorList>
            <person name="Hosoyama A."/>
            <person name="Uohara A."/>
            <person name="Ohji S."/>
            <person name="Ichikawa N."/>
        </authorList>
    </citation>
    <scope>NUCLEOTIDE SEQUENCE [LARGE SCALE GENOMIC DNA]</scope>
    <source>
        <strain evidence="1 2">NBRC 100334</strain>
    </source>
</reference>
<evidence type="ECO:0000313" key="2">
    <source>
        <dbReference type="Proteomes" id="UP000321224"/>
    </source>
</evidence>
<proteinExistence type="predicted"/>
<evidence type="ECO:0000313" key="1">
    <source>
        <dbReference type="EMBL" id="GEL69304.1"/>
    </source>
</evidence>
<dbReference type="Proteomes" id="UP000321224">
    <property type="component" value="Unassembled WGS sequence"/>
</dbReference>
<sequence length="916" mass="101795">MVNPPSMSTSTSDALSAADLERLVRAESPDLADAVLALLEQPEQTPEKPLPKDAFTFDALLRTLTQARAHYESDGRRQASAEAWQRYLAQQDVPRPPRLALADLLVALYQRGTQASRAALMDIARRADLRFGLWGGLKRIYKLAEAHHDAELFGVLAWRFDVERHRPSASREVSGGTLTYLRRRAWRYLRHLGAAVPELYPQFAVEVLRHYAPDTSWYGVWVAHHIWAHGSGKYSQDSFAMPPPGDMVKHRAFPDAWKRSPDALMRLLDVCESDPAASFAIQGLRKDFPEALRKVTPAWLDRLARRPLGSAHDFLVETLQGSPEFHQGRLRELGLHEAVLALLLSPSAKARAYAIEYARAHAQDLPAERLEELVAQGAPDVKSFAAATLEKRNPRELGVALLGRLLQHKATSGFAAGALAQSFDRAELPGDFLRDMYLGTGEQLNWVKGFIGSKYGATELPADFWKALLDDPRLQKKPHPVEGLAMRALSAYPAAAIGPEWLLEKAAHPRISHMATQALMRADSLPGLDVEQVKARVFSAKYRGVALGLLGNRKLFTARQLTVPWLLALARRADPELHGFAHRYLLENVAPADFSDAGDAAAGLERLFELALGAKQPAPVRAFAQTYLRCHHPVIGPEQPESKSYNLKPRAPRKAYTPELLWPALTDSRDDVRRFALAIARAELRAWGWHTRVYELADAEAKEIRNLAYDALLRAGEEGADARHTLQPEELDPVKVFSLTESTKRSTREVAVELIRRHYARLGGAERLAWLMQSADREVGLFAVRLLWEKHRPTHLPEGWKPAGAKEAPAASGTERFANVDALRTFLRKMLFGLPPGRAKEAREGEVQKRLSASVAKRRVIELVRDLGLDDATFARVVAPVLEEFTGSLAKGEWQSCLASLVQLRAAHPDAQLGSA</sequence>
<dbReference type="AlphaFoldDB" id="A0A511H7B0"/>
<organism evidence="1 2">
    <name type="scientific">Myxococcus virescens</name>
    <dbReference type="NCBI Taxonomy" id="83456"/>
    <lineage>
        <taxon>Bacteria</taxon>
        <taxon>Pseudomonadati</taxon>
        <taxon>Myxococcota</taxon>
        <taxon>Myxococcia</taxon>
        <taxon>Myxococcales</taxon>
        <taxon>Cystobacterineae</taxon>
        <taxon>Myxococcaceae</taxon>
        <taxon>Myxococcus</taxon>
    </lineage>
</organism>
<comment type="caution">
    <text evidence="1">The sequence shown here is derived from an EMBL/GenBank/DDBJ whole genome shotgun (WGS) entry which is preliminary data.</text>
</comment>
<gene>
    <name evidence="1" type="ORF">MVI01_10880</name>
</gene>
<dbReference type="EMBL" id="BJVY01000004">
    <property type="protein sequence ID" value="GEL69304.1"/>
    <property type="molecule type" value="Genomic_DNA"/>
</dbReference>
<accession>A0A511H7B0</accession>
<name>A0A511H7B0_9BACT</name>